<dbReference type="Proteomes" id="UP000765509">
    <property type="component" value="Unassembled WGS sequence"/>
</dbReference>
<dbReference type="AlphaFoldDB" id="A0A9Q3JVE1"/>
<dbReference type="EMBL" id="AVOT02085565">
    <property type="protein sequence ID" value="MBW0570068.1"/>
    <property type="molecule type" value="Genomic_DNA"/>
</dbReference>
<evidence type="ECO:0000313" key="3">
    <source>
        <dbReference type="Proteomes" id="UP000765509"/>
    </source>
</evidence>
<keyword evidence="3" id="KW-1185">Reference proteome</keyword>
<name>A0A9Q3JVE1_9BASI</name>
<gene>
    <name evidence="2" type="ORF">O181_109783</name>
</gene>
<evidence type="ECO:0000256" key="1">
    <source>
        <dbReference type="SAM" id="MobiDB-lite"/>
    </source>
</evidence>
<protein>
    <submittedName>
        <fullName evidence="2">Uncharacterized protein</fullName>
    </submittedName>
</protein>
<accession>A0A9Q3JVE1</accession>
<evidence type="ECO:0000313" key="2">
    <source>
        <dbReference type="EMBL" id="MBW0570068.1"/>
    </source>
</evidence>
<sequence>MEEAIKSNPSDLDKEEVRPEQGLPSRPQERHIWRMPELPPIPQGNVLRDEPLSSGSHRNVSIPLQKLVQSSKRRGVGDMRKPLAGGNDLLIEHQKLSGSGEDLELLAGWSTSSCKDKELVEEPKSFICMPEGGIGNDPSIVRRPTGVYQLQTSSRSIQREAQRT</sequence>
<reference evidence="2" key="1">
    <citation type="submission" date="2021-03" db="EMBL/GenBank/DDBJ databases">
        <title>Draft genome sequence of rust myrtle Austropuccinia psidii MF-1, a brazilian biotype.</title>
        <authorList>
            <person name="Quecine M.C."/>
            <person name="Pachon D.M.R."/>
            <person name="Bonatelli M.L."/>
            <person name="Correr F.H."/>
            <person name="Franceschini L.M."/>
            <person name="Leite T.F."/>
            <person name="Margarido G.R.A."/>
            <person name="Almeida C.A."/>
            <person name="Ferrarezi J.A."/>
            <person name="Labate C.A."/>
        </authorList>
    </citation>
    <scope>NUCLEOTIDE SEQUENCE</scope>
    <source>
        <strain evidence="2">MF-1</strain>
    </source>
</reference>
<proteinExistence type="predicted"/>
<comment type="caution">
    <text evidence="2">The sequence shown here is derived from an EMBL/GenBank/DDBJ whole genome shotgun (WGS) entry which is preliminary data.</text>
</comment>
<organism evidence="2 3">
    <name type="scientific">Austropuccinia psidii MF-1</name>
    <dbReference type="NCBI Taxonomy" id="1389203"/>
    <lineage>
        <taxon>Eukaryota</taxon>
        <taxon>Fungi</taxon>
        <taxon>Dikarya</taxon>
        <taxon>Basidiomycota</taxon>
        <taxon>Pucciniomycotina</taxon>
        <taxon>Pucciniomycetes</taxon>
        <taxon>Pucciniales</taxon>
        <taxon>Sphaerophragmiaceae</taxon>
        <taxon>Austropuccinia</taxon>
    </lineage>
</organism>
<feature type="region of interest" description="Disordered" evidence="1">
    <location>
        <begin position="1"/>
        <end position="85"/>
    </location>
</feature>